<evidence type="ECO:0000313" key="1">
    <source>
        <dbReference type="EMBL" id="RXR06999.1"/>
    </source>
</evidence>
<dbReference type="RefSeq" id="WP_129469810.1">
    <property type="nucleotide sequence ID" value="NZ_SAWZ01000002.1"/>
</dbReference>
<accession>A0A4V1N1A8</accession>
<comment type="caution">
    <text evidence="1">The sequence shown here is derived from an EMBL/GenBank/DDBJ whole genome shotgun (WGS) entry which is preliminary data.</text>
</comment>
<dbReference type="OrthoDB" id="9793188at2"/>
<reference evidence="1 2" key="1">
    <citation type="submission" date="2019-01" db="EMBL/GenBank/DDBJ databases">
        <title>Pseudoxanthomonas composti sp. nov., isolated from compost.</title>
        <authorList>
            <person name="Yang G."/>
        </authorList>
    </citation>
    <scope>NUCLEOTIDE SEQUENCE [LARGE SCALE GENOMIC DNA]</scope>
    <source>
        <strain evidence="1 2">GSS15</strain>
    </source>
</reference>
<dbReference type="EMBL" id="SAWZ01000002">
    <property type="protein sequence ID" value="RXR06999.1"/>
    <property type="molecule type" value="Genomic_DNA"/>
</dbReference>
<dbReference type="InterPro" id="IPR025358">
    <property type="entry name" value="DUF4262"/>
</dbReference>
<sequence length="148" mass="16914">MNDHERKLLEHIEQYGFSTTSVFDPEGIDPTFSYTIGITRTTGAPELMVVGLSPQLGHALVSDYYDRVVQGEKFVPNTPYAGFLEGFPIQFAYVALDHRKRRMLSAMWLYEGANFEALQLIWPSVSGIWPWEAEASEQFRHQQPVLTM</sequence>
<proteinExistence type="predicted"/>
<gene>
    <name evidence="1" type="ORF">EPA99_03420</name>
</gene>
<evidence type="ECO:0000313" key="2">
    <source>
        <dbReference type="Proteomes" id="UP000289784"/>
    </source>
</evidence>
<dbReference type="AlphaFoldDB" id="A0A4V1N1A8"/>
<protein>
    <submittedName>
        <fullName evidence="1">DUF4262 domain-containing protein</fullName>
    </submittedName>
</protein>
<dbReference type="Pfam" id="PF14081">
    <property type="entry name" value="DUF4262"/>
    <property type="match status" value="1"/>
</dbReference>
<name>A0A4V1N1A8_9GAMM</name>
<dbReference type="Proteomes" id="UP000289784">
    <property type="component" value="Unassembled WGS sequence"/>
</dbReference>
<keyword evidence="2" id="KW-1185">Reference proteome</keyword>
<organism evidence="1 2">
    <name type="scientific">Pseudoxanthomonas composti</name>
    <dbReference type="NCBI Taxonomy" id="2137479"/>
    <lineage>
        <taxon>Bacteria</taxon>
        <taxon>Pseudomonadati</taxon>
        <taxon>Pseudomonadota</taxon>
        <taxon>Gammaproteobacteria</taxon>
        <taxon>Lysobacterales</taxon>
        <taxon>Lysobacteraceae</taxon>
        <taxon>Pseudoxanthomonas</taxon>
    </lineage>
</organism>